<keyword evidence="5" id="KW-0378">Hydrolase</keyword>
<dbReference type="InterPro" id="IPR011765">
    <property type="entry name" value="Pept_M16_N"/>
</dbReference>
<dbReference type="GO" id="GO:0046872">
    <property type="term" value="F:metal ion binding"/>
    <property type="evidence" value="ECO:0007669"/>
    <property type="project" value="UniProtKB-KW"/>
</dbReference>
<evidence type="ECO:0000256" key="3">
    <source>
        <dbReference type="ARBA" id="ARBA00022670"/>
    </source>
</evidence>
<dbReference type="Gene3D" id="3.30.830.10">
    <property type="entry name" value="Metalloenzyme, LuxS/M16 peptidase-like"/>
    <property type="match status" value="4"/>
</dbReference>
<evidence type="ECO:0000256" key="2">
    <source>
        <dbReference type="ARBA" id="ARBA00007261"/>
    </source>
</evidence>
<evidence type="ECO:0000313" key="12">
    <source>
        <dbReference type="Proteomes" id="UP001155483"/>
    </source>
</evidence>
<reference evidence="11" key="2">
    <citation type="submission" date="2023-04" db="EMBL/GenBank/DDBJ databases">
        <title>Paracnuella aquatica gen. nov., sp. nov., a member of the family Chitinophagaceae isolated from a hot spring.</title>
        <authorList>
            <person name="Wang C."/>
        </authorList>
    </citation>
    <scope>NUCLEOTIDE SEQUENCE</scope>
    <source>
        <strain evidence="11">LB-8</strain>
    </source>
</reference>
<dbReference type="InterPro" id="IPR050626">
    <property type="entry name" value="Peptidase_M16"/>
</dbReference>
<evidence type="ECO:0000259" key="9">
    <source>
        <dbReference type="Pfam" id="PF00675"/>
    </source>
</evidence>
<keyword evidence="12" id="KW-1185">Reference proteome</keyword>
<evidence type="ECO:0000256" key="8">
    <source>
        <dbReference type="RuleBase" id="RU004447"/>
    </source>
</evidence>
<evidence type="ECO:0000259" key="10">
    <source>
        <dbReference type="Pfam" id="PF05193"/>
    </source>
</evidence>
<gene>
    <name evidence="11" type="ORF">OCK74_06820</name>
</gene>
<dbReference type="GO" id="GO:0006508">
    <property type="term" value="P:proteolysis"/>
    <property type="evidence" value="ECO:0007669"/>
    <property type="project" value="UniProtKB-KW"/>
</dbReference>
<dbReference type="PANTHER" id="PTHR43690">
    <property type="entry name" value="NARDILYSIN"/>
    <property type="match status" value="1"/>
</dbReference>
<evidence type="ECO:0000256" key="6">
    <source>
        <dbReference type="ARBA" id="ARBA00022833"/>
    </source>
</evidence>
<evidence type="ECO:0000256" key="1">
    <source>
        <dbReference type="ARBA" id="ARBA00001947"/>
    </source>
</evidence>
<dbReference type="EMBL" id="JAOTIF010000003">
    <property type="protein sequence ID" value="MCU7548823.1"/>
    <property type="molecule type" value="Genomic_DNA"/>
</dbReference>
<evidence type="ECO:0000256" key="7">
    <source>
        <dbReference type="ARBA" id="ARBA00023049"/>
    </source>
</evidence>
<sequence>MRSHQFLFVLSFFYTLACTAQKSYEWKQATSNGYTYKYVLGDPMQTRFYTLKNGLSVILSENHKEPRISMRIPVRTGSNNDPKDHTGLAHYLEHLLFKGTDQFGSLNWAKEKPLLDKIEGLYEQYNSTTDVAKRKNIYHQIDSVSGLAAKFAIAGEYDNLMKSLGSQGTNAHTWVEETVYDEDIPSNAIDKLLDIQAERFRKPVFRIFHTELEAVYEEKNRGLDNDAWKIQEAMHSLLFPTHNYGQQTTIGTIEHLKNPSLKAIQQYYDAYYVPNNMAIILAGDFNPDQLIKKIDAAFAYMQPRPVQEYQGPREALIKGPVVKNIYGPSAETMRLVYRVGKANSREAVLALLASSILSNGNAGLLDLNINKQQKALGAGAGIRQYKDYGLFQLAASPKQGQTLEDVKDLLLQQVDILRKGQFDESLIKAIVANYKFSQLEALEDNSYRTSDLVEGFIQSRGQDWNKVVAVLDEMGKVSKKEIVDFANGFFKDDNYVVIYKRKGEDKNKVKVEKPAITPVETNAGKTSAYVSNVLKATLPATKPVWIDFAKDLQKGKAGGAEVLYVPNKENSLFRLYYHFNIGSFNNKLLPLAIQYLQFLGTNQYTAEEITKAFYNLAANFNVNAEKEETTVSISGLEENFTEAVSLFEHLIHNCKPDASALQALKDRVFKTRANNKLNKQMIASAMRNYALYGANNPFNYGLSDEEIKNIKAEELVDLLHQFMNYQHAVLYYGPLSLQSLQANIRRLHQMPQGWASAPAPVQFARIAQTSNRVLFSEYDAVQAEVFWSKNLQAYQPKQEALINLFNSYFGNGMGTVVFKIIRESKALAYSTYAVVQTPVKKEDPFSFIGYVGAQADKLNEAIGGMNELLNNQLPVAEQDFENARKSLIKDIETERITKEGIIFAYLRAKKKGVDNDLRKDIYQQLATLRFKDISGYHQQQLVSQAYTYSIIGSASKINVEGLKTYGEVRKLDLKELFGY</sequence>
<dbReference type="Pfam" id="PF05193">
    <property type="entry name" value="Peptidase_M16_C"/>
    <property type="match status" value="2"/>
</dbReference>
<keyword evidence="3" id="KW-0645">Protease</keyword>
<dbReference type="SUPFAM" id="SSF63411">
    <property type="entry name" value="LuxS/MPP-like metallohydrolase"/>
    <property type="match status" value="4"/>
</dbReference>
<evidence type="ECO:0000313" key="11">
    <source>
        <dbReference type="EMBL" id="MCU7548823.1"/>
    </source>
</evidence>
<dbReference type="RefSeq" id="WP_279296268.1">
    <property type="nucleotide sequence ID" value="NZ_JAOTIF010000003.1"/>
</dbReference>
<feature type="domain" description="Peptidase M16 N-terminal" evidence="9">
    <location>
        <begin position="596"/>
        <end position="692"/>
    </location>
</feature>
<dbReference type="PANTHER" id="PTHR43690:SF17">
    <property type="entry name" value="PROTEIN YHJJ"/>
    <property type="match status" value="1"/>
</dbReference>
<accession>A0A9X2XW91</accession>
<proteinExistence type="inferred from homology"/>
<feature type="domain" description="Peptidase M16 C-terminal" evidence="10">
    <location>
        <begin position="710"/>
        <end position="887"/>
    </location>
</feature>
<feature type="domain" description="Peptidase M16 C-terminal" evidence="10">
    <location>
        <begin position="261"/>
        <end position="433"/>
    </location>
</feature>
<organism evidence="11 12">
    <name type="scientific">Paraflavisolibacter caeni</name>
    <dbReference type="NCBI Taxonomy" id="2982496"/>
    <lineage>
        <taxon>Bacteria</taxon>
        <taxon>Pseudomonadati</taxon>
        <taxon>Bacteroidota</taxon>
        <taxon>Chitinophagia</taxon>
        <taxon>Chitinophagales</taxon>
        <taxon>Chitinophagaceae</taxon>
        <taxon>Paraflavisolibacter</taxon>
    </lineage>
</organism>
<keyword evidence="6" id="KW-0862">Zinc</keyword>
<dbReference type="InterPro" id="IPR001431">
    <property type="entry name" value="Pept_M16_Zn_BS"/>
</dbReference>
<dbReference type="InterPro" id="IPR007863">
    <property type="entry name" value="Peptidase_M16_C"/>
</dbReference>
<dbReference type="Pfam" id="PF00675">
    <property type="entry name" value="Peptidase_M16"/>
    <property type="match status" value="2"/>
</dbReference>
<keyword evidence="4" id="KW-0479">Metal-binding</keyword>
<dbReference type="GO" id="GO:0004222">
    <property type="term" value="F:metalloendopeptidase activity"/>
    <property type="evidence" value="ECO:0007669"/>
    <property type="project" value="InterPro"/>
</dbReference>
<dbReference type="PROSITE" id="PS00143">
    <property type="entry name" value="INSULINASE"/>
    <property type="match status" value="1"/>
</dbReference>
<comment type="similarity">
    <text evidence="2 8">Belongs to the peptidase M16 family.</text>
</comment>
<protein>
    <submittedName>
        <fullName evidence="11">Insulinase family protein</fullName>
    </submittedName>
</protein>
<comment type="caution">
    <text evidence="11">The sequence shown here is derived from an EMBL/GenBank/DDBJ whole genome shotgun (WGS) entry which is preliminary data.</text>
</comment>
<evidence type="ECO:0000256" key="5">
    <source>
        <dbReference type="ARBA" id="ARBA00022801"/>
    </source>
</evidence>
<name>A0A9X2XW91_9BACT</name>
<feature type="domain" description="Peptidase M16 N-terminal" evidence="9">
    <location>
        <begin position="57"/>
        <end position="105"/>
    </location>
</feature>
<dbReference type="InterPro" id="IPR011249">
    <property type="entry name" value="Metalloenz_LuxS/M16"/>
</dbReference>
<evidence type="ECO:0000256" key="4">
    <source>
        <dbReference type="ARBA" id="ARBA00022723"/>
    </source>
</evidence>
<dbReference type="AlphaFoldDB" id="A0A9X2XW91"/>
<dbReference type="Proteomes" id="UP001155483">
    <property type="component" value="Unassembled WGS sequence"/>
</dbReference>
<reference evidence="11" key="1">
    <citation type="submission" date="2022-09" db="EMBL/GenBank/DDBJ databases">
        <authorList>
            <person name="Yuan C."/>
            <person name="Ke Z."/>
        </authorList>
    </citation>
    <scope>NUCLEOTIDE SEQUENCE</scope>
    <source>
        <strain evidence="11">LB-8</strain>
    </source>
</reference>
<comment type="cofactor">
    <cofactor evidence="1">
        <name>Zn(2+)</name>
        <dbReference type="ChEBI" id="CHEBI:29105"/>
    </cofactor>
</comment>
<keyword evidence="7" id="KW-0482">Metalloprotease</keyword>